<dbReference type="GO" id="GO:0046872">
    <property type="term" value="F:metal ion binding"/>
    <property type="evidence" value="ECO:0007669"/>
    <property type="project" value="UniProtKB-KW"/>
</dbReference>
<evidence type="ECO:0000256" key="3">
    <source>
        <dbReference type="ARBA" id="ARBA00022896"/>
    </source>
</evidence>
<evidence type="ECO:0000313" key="7">
    <source>
        <dbReference type="EMBL" id="KAK7350996.1"/>
    </source>
</evidence>
<keyword evidence="8" id="KW-1185">Reference proteome</keyword>
<dbReference type="PROSITE" id="PS51471">
    <property type="entry name" value="FE2OG_OXY"/>
    <property type="match status" value="1"/>
</dbReference>
<dbReference type="Gene3D" id="2.60.120.330">
    <property type="entry name" value="B-lactam Antibiotic, Isopenicillin N Synthase, Chain"/>
    <property type="match status" value="1"/>
</dbReference>
<dbReference type="AlphaFoldDB" id="A0AAN9MBF8"/>
<keyword evidence="2 5" id="KW-0479">Metal-binding</keyword>
<evidence type="ECO:0000313" key="8">
    <source>
        <dbReference type="Proteomes" id="UP001367508"/>
    </source>
</evidence>
<reference evidence="7 8" key="1">
    <citation type="submission" date="2024-01" db="EMBL/GenBank/DDBJ databases">
        <title>The genomes of 5 underutilized Papilionoideae crops provide insights into root nodulation and disease resistanc.</title>
        <authorList>
            <person name="Jiang F."/>
        </authorList>
    </citation>
    <scope>NUCLEOTIDE SEQUENCE [LARGE SCALE GENOMIC DNA]</scope>
    <source>
        <strain evidence="7">LVBAO_FW01</strain>
        <tissue evidence="7">Leaves</tissue>
    </source>
</reference>
<dbReference type="Pfam" id="PF14226">
    <property type="entry name" value="DIOX_N"/>
    <property type="match status" value="1"/>
</dbReference>
<dbReference type="InterPro" id="IPR027443">
    <property type="entry name" value="IPNS-like_sf"/>
</dbReference>
<organism evidence="7 8">
    <name type="scientific">Canavalia gladiata</name>
    <name type="common">Sword bean</name>
    <name type="synonym">Dolichos gladiatus</name>
    <dbReference type="NCBI Taxonomy" id="3824"/>
    <lineage>
        <taxon>Eukaryota</taxon>
        <taxon>Viridiplantae</taxon>
        <taxon>Streptophyta</taxon>
        <taxon>Embryophyta</taxon>
        <taxon>Tracheophyta</taxon>
        <taxon>Spermatophyta</taxon>
        <taxon>Magnoliopsida</taxon>
        <taxon>eudicotyledons</taxon>
        <taxon>Gunneridae</taxon>
        <taxon>Pentapetalae</taxon>
        <taxon>rosids</taxon>
        <taxon>fabids</taxon>
        <taxon>Fabales</taxon>
        <taxon>Fabaceae</taxon>
        <taxon>Papilionoideae</taxon>
        <taxon>50 kb inversion clade</taxon>
        <taxon>NPAAA clade</taxon>
        <taxon>indigoferoid/millettioid clade</taxon>
        <taxon>Phaseoleae</taxon>
        <taxon>Canavalia</taxon>
    </lineage>
</organism>
<gene>
    <name evidence="7" type="ORF">VNO77_10108</name>
</gene>
<proteinExistence type="inferred from homology"/>
<sequence length="369" mass="41202">MASTATIRSSETEAKKVHAWEISSIKEFAESNGASVIPSTYHSVTEGHDDAADELTDSIPVIDLSLLTSKDPEIHAKAVHELGKACAEWGFFMVSVRVDASRLTNHEIPEKLMEKALEFHYLPVEEKIELFDDKGKSPYTPIRYGTSFSAQAEKVHYWRDYLKVITSPEFNFPNKPPELAFEYTRKIGGAVRKLVEGISESLGLESNTIIESTGYDSGFQILAVNFYPPCPEPHLAQGLPPHSDQGFATLIMQNGIGGLQVKHDGKWVNVNPVPNSLAVVMGDQLEVLSNGKYCSVVHRAILNNKDTRMSLVVSNGPALDKEIGPMPEILSENEKPLFKRYKYREYFHVQQQTRFADKSSLEAVRLHVQ</sequence>
<dbReference type="InterPro" id="IPR026992">
    <property type="entry name" value="DIOX_N"/>
</dbReference>
<keyword evidence="5" id="KW-0560">Oxidoreductase</keyword>
<evidence type="ECO:0000256" key="1">
    <source>
        <dbReference type="ARBA" id="ARBA00008056"/>
    </source>
</evidence>
<accession>A0AAN9MBF8</accession>
<keyword evidence="4 5" id="KW-0408">Iron</keyword>
<dbReference type="Proteomes" id="UP001367508">
    <property type="component" value="Unassembled WGS sequence"/>
</dbReference>
<evidence type="ECO:0000256" key="4">
    <source>
        <dbReference type="ARBA" id="ARBA00023004"/>
    </source>
</evidence>
<comment type="similarity">
    <text evidence="1 5">Belongs to the iron/ascorbate-dependent oxidoreductase family.</text>
</comment>
<dbReference type="SUPFAM" id="SSF51197">
    <property type="entry name" value="Clavaminate synthase-like"/>
    <property type="match status" value="1"/>
</dbReference>
<feature type="domain" description="Fe2OG dioxygenase" evidence="6">
    <location>
        <begin position="217"/>
        <end position="317"/>
    </location>
</feature>
<dbReference type="InterPro" id="IPR044861">
    <property type="entry name" value="IPNS-like_FE2OG_OXY"/>
</dbReference>
<dbReference type="GO" id="GO:0016491">
    <property type="term" value="F:oxidoreductase activity"/>
    <property type="evidence" value="ECO:0007669"/>
    <property type="project" value="UniProtKB-KW"/>
</dbReference>
<protein>
    <recommendedName>
        <fullName evidence="6">Fe2OG dioxygenase domain-containing protein</fullName>
    </recommendedName>
</protein>
<dbReference type="InterPro" id="IPR005123">
    <property type="entry name" value="Oxoglu/Fe-dep_dioxygenase_dom"/>
</dbReference>
<dbReference type="GO" id="GO:0031418">
    <property type="term" value="F:L-ascorbic acid binding"/>
    <property type="evidence" value="ECO:0007669"/>
    <property type="project" value="UniProtKB-KW"/>
</dbReference>
<evidence type="ECO:0000256" key="5">
    <source>
        <dbReference type="RuleBase" id="RU003682"/>
    </source>
</evidence>
<name>A0AAN9MBF8_CANGL</name>
<dbReference type="InterPro" id="IPR050295">
    <property type="entry name" value="Plant_2OG-oxidoreductases"/>
</dbReference>
<dbReference type="EMBL" id="JAYMYQ010000002">
    <property type="protein sequence ID" value="KAK7350996.1"/>
    <property type="molecule type" value="Genomic_DNA"/>
</dbReference>
<keyword evidence="3" id="KW-0847">Vitamin C</keyword>
<evidence type="ECO:0000256" key="2">
    <source>
        <dbReference type="ARBA" id="ARBA00022723"/>
    </source>
</evidence>
<dbReference type="Pfam" id="PF03171">
    <property type="entry name" value="2OG-FeII_Oxy"/>
    <property type="match status" value="1"/>
</dbReference>
<dbReference type="PANTHER" id="PTHR47991">
    <property type="entry name" value="OXOGLUTARATE/IRON-DEPENDENT DIOXYGENASE"/>
    <property type="match status" value="1"/>
</dbReference>
<evidence type="ECO:0000259" key="6">
    <source>
        <dbReference type="PROSITE" id="PS51471"/>
    </source>
</evidence>
<comment type="caution">
    <text evidence="7">The sequence shown here is derived from an EMBL/GenBank/DDBJ whole genome shotgun (WGS) entry which is preliminary data.</text>
</comment>